<evidence type="ECO:0000259" key="2">
    <source>
        <dbReference type="Pfam" id="PF01693"/>
    </source>
</evidence>
<dbReference type="SUPFAM" id="SSF55658">
    <property type="entry name" value="L9 N-domain-like"/>
    <property type="match status" value="1"/>
</dbReference>
<gene>
    <name evidence="3" type="ORF">PIB30_011851</name>
</gene>
<comment type="caution">
    <text evidence="3">The sequence shown here is derived from an EMBL/GenBank/DDBJ whole genome shotgun (WGS) entry which is preliminary data.</text>
</comment>
<feature type="region of interest" description="Disordered" evidence="1">
    <location>
        <begin position="1"/>
        <end position="31"/>
    </location>
</feature>
<reference evidence="3 4" key="1">
    <citation type="journal article" date="2023" name="Plants (Basel)">
        <title>Bridging the Gap: Combining Genomics and Transcriptomics Approaches to Understand Stylosanthes scabra, an Orphan Legume from the Brazilian Caatinga.</title>
        <authorList>
            <person name="Ferreira-Neto J.R.C."/>
            <person name="da Silva M.D."/>
            <person name="Binneck E."/>
            <person name="de Melo N.F."/>
            <person name="da Silva R.H."/>
            <person name="de Melo A.L.T.M."/>
            <person name="Pandolfi V."/>
            <person name="Bustamante F.O."/>
            <person name="Brasileiro-Vidal A.C."/>
            <person name="Benko-Iseppon A.M."/>
        </authorList>
    </citation>
    <scope>NUCLEOTIDE SEQUENCE [LARGE SCALE GENOMIC DNA]</scope>
    <source>
        <tissue evidence="3">Leaves</tissue>
    </source>
</reference>
<organism evidence="3 4">
    <name type="scientific">Stylosanthes scabra</name>
    <dbReference type="NCBI Taxonomy" id="79078"/>
    <lineage>
        <taxon>Eukaryota</taxon>
        <taxon>Viridiplantae</taxon>
        <taxon>Streptophyta</taxon>
        <taxon>Embryophyta</taxon>
        <taxon>Tracheophyta</taxon>
        <taxon>Spermatophyta</taxon>
        <taxon>Magnoliopsida</taxon>
        <taxon>eudicotyledons</taxon>
        <taxon>Gunneridae</taxon>
        <taxon>Pentapetalae</taxon>
        <taxon>rosids</taxon>
        <taxon>fabids</taxon>
        <taxon>Fabales</taxon>
        <taxon>Fabaceae</taxon>
        <taxon>Papilionoideae</taxon>
        <taxon>50 kb inversion clade</taxon>
        <taxon>dalbergioids sensu lato</taxon>
        <taxon>Dalbergieae</taxon>
        <taxon>Pterocarpus clade</taxon>
        <taxon>Stylosanthes</taxon>
    </lineage>
</organism>
<sequence>MKTDCGGPLRVVGRSSSHRRGPSMDGRGKYYAVRKGKNPGIYRSWEEADEQVMGVPGAQHKSFPALEEAMEYMARNSRARRGTGPAPLLGGGATVESIASQLSRFRVTTTCGGDPGA</sequence>
<feature type="domain" description="Ribonuclease H1 N-terminal" evidence="2">
    <location>
        <begin position="29"/>
        <end position="72"/>
    </location>
</feature>
<evidence type="ECO:0000256" key="1">
    <source>
        <dbReference type="SAM" id="MobiDB-lite"/>
    </source>
</evidence>
<protein>
    <recommendedName>
        <fullName evidence="2">Ribonuclease H1 N-terminal domain-containing protein</fullName>
    </recommendedName>
</protein>
<evidence type="ECO:0000313" key="4">
    <source>
        <dbReference type="Proteomes" id="UP001341840"/>
    </source>
</evidence>
<accession>A0ABU6T6A9</accession>
<proteinExistence type="predicted"/>
<dbReference type="EMBL" id="JASCZI010090650">
    <property type="protein sequence ID" value="MED6144055.1"/>
    <property type="molecule type" value="Genomic_DNA"/>
</dbReference>
<dbReference type="Pfam" id="PF01693">
    <property type="entry name" value="Cauli_VI"/>
    <property type="match status" value="1"/>
</dbReference>
<evidence type="ECO:0000313" key="3">
    <source>
        <dbReference type="EMBL" id="MED6144055.1"/>
    </source>
</evidence>
<name>A0ABU6T6A9_9FABA</name>
<dbReference type="InterPro" id="IPR009027">
    <property type="entry name" value="Ribosomal_bL9/RNase_H1_N"/>
</dbReference>
<dbReference type="InterPro" id="IPR037056">
    <property type="entry name" value="RNase_H1_N_sf"/>
</dbReference>
<keyword evidence="4" id="KW-1185">Reference proteome</keyword>
<dbReference type="InterPro" id="IPR011320">
    <property type="entry name" value="RNase_H1_N"/>
</dbReference>
<dbReference type="Proteomes" id="UP001341840">
    <property type="component" value="Unassembled WGS sequence"/>
</dbReference>
<dbReference type="Gene3D" id="3.40.970.10">
    <property type="entry name" value="Ribonuclease H1, N-terminal domain"/>
    <property type="match status" value="1"/>
</dbReference>